<evidence type="ECO:0000259" key="1">
    <source>
        <dbReference type="PROSITE" id="PS50042"/>
    </source>
</evidence>
<dbReference type="InterPro" id="IPR011051">
    <property type="entry name" value="RmlC_Cupin_sf"/>
</dbReference>
<organism evidence="2 3">
    <name type="scientific">Paraburkholderia xenovorans (strain LB400)</name>
    <dbReference type="NCBI Taxonomy" id="266265"/>
    <lineage>
        <taxon>Bacteria</taxon>
        <taxon>Pseudomonadati</taxon>
        <taxon>Pseudomonadota</taxon>
        <taxon>Betaproteobacteria</taxon>
        <taxon>Burkholderiales</taxon>
        <taxon>Burkholderiaceae</taxon>
        <taxon>Paraburkholderia</taxon>
    </lineage>
</organism>
<dbReference type="EMBL" id="CP000272">
    <property type="protein sequence ID" value="ABE36385.1"/>
    <property type="molecule type" value="Genomic_DNA"/>
</dbReference>
<dbReference type="STRING" id="266265.Bxe_C0481"/>
<dbReference type="KEGG" id="bxe:Bxe_C0481"/>
<sequence>MGTPGYDGYVFGQEQAMKVIRSREFTPDRAWGALDIATMQGISVRLHWTDQPYRWHVNDGEEVFAVLDGTVDMHYREAGEEQVATLAAGDVFYAGVGCEHVAHPRGEARILLVESVGSV</sequence>
<dbReference type="PROSITE" id="PS50042">
    <property type="entry name" value="CNMP_BINDING_3"/>
    <property type="match status" value="1"/>
</dbReference>
<name>Q13HQ4_PARXL</name>
<feature type="domain" description="Cyclic nucleotide-binding" evidence="1">
    <location>
        <begin position="58"/>
        <end position="92"/>
    </location>
</feature>
<gene>
    <name evidence="2" type="ORF">Bxe_C0481</name>
</gene>
<evidence type="ECO:0000313" key="3">
    <source>
        <dbReference type="Proteomes" id="UP000001817"/>
    </source>
</evidence>
<dbReference type="AlphaFoldDB" id="Q13HQ4"/>
<accession>Q13HQ4</accession>
<keyword evidence="3" id="KW-1185">Reference proteome</keyword>
<dbReference type="InterPro" id="IPR000595">
    <property type="entry name" value="cNMP-bd_dom"/>
</dbReference>
<protein>
    <recommendedName>
        <fullName evidence="1">Cyclic nucleotide-binding domain-containing protein</fullName>
    </recommendedName>
</protein>
<dbReference type="eggNOG" id="COG0662">
    <property type="taxonomic scope" value="Bacteria"/>
</dbReference>
<dbReference type="Gene3D" id="2.60.120.10">
    <property type="entry name" value="Jelly Rolls"/>
    <property type="match status" value="1"/>
</dbReference>
<dbReference type="SUPFAM" id="SSF51182">
    <property type="entry name" value="RmlC-like cupins"/>
    <property type="match status" value="1"/>
</dbReference>
<dbReference type="InterPro" id="IPR014710">
    <property type="entry name" value="RmlC-like_jellyroll"/>
</dbReference>
<reference evidence="2 3" key="1">
    <citation type="journal article" date="2006" name="Proc. Natl. Acad. Sci. U.S.A.">
        <title>Burkholderia xenovorans LB400 harbors a multi-replicon, 9.73-Mbp genome shaped for versatility.</title>
        <authorList>
            <person name="Chain P.S."/>
            <person name="Denef V.J."/>
            <person name="Konstantinidis K.T."/>
            <person name="Vergez L.M."/>
            <person name="Agullo L."/>
            <person name="Reyes V.L."/>
            <person name="Hauser L."/>
            <person name="Cordova M."/>
            <person name="Gomez L."/>
            <person name="Gonzalez M."/>
            <person name="Land M."/>
            <person name="Lao V."/>
            <person name="Larimer F."/>
            <person name="LiPuma J.J."/>
            <person name="Mahenthiralingam E."/>
            <person name="Malfatti S.A."/>
            <person name="Marx C.J."/>
            <person name="Parnell J.J."/>
            <person name="Ramette A."/>
            <person name="Richardson P."/>
            <person name="Seeger M."/>
            <person name="Smith D."/>
            <person name="Spilker T."/>
            <person name="Sul W.J."/>
            <person name="Tsoi T.V."/>
            <person name="Ulrich L.E."/>
            <person name="Zhulin I.B."/>
            <person name="Tiedje J.M."/>
        </authorList>
    </citation>
    <scope>NUCLEOTIDE SEQUENCE [LARGE SCALE GENOMIC DNA]</scope>
    <source>
        <strain evidence="2 3">LB400</strain>
    </source>
</reference>
<evidence type="ECO:0000313" key="2">
    <source>
        <dbReference type="EMBL" id="ABE36385.1"/>
    </source>
</evidence>
<proteinExistence type="predicted"/>
<dbReference type="Proteomes" id="UP000001817">
    <property type="component" value="Chromosome 3"/>
</dbReference>